<evidence type="ECO:0008006" key="7">
    <source>
        <dbReference type="Google" id="ProtNLM"/>
    </source>
</evidence>
<keyword evidence="2" id="KW-0689">Ribosomal protein</keyword>
<dbReference type="EMBL" id="JAPQKS010000004">
    <property type="protein sequence ID" value="KAJ5233029.1"/>
    <property type="molecule type" value="Genomic_DNA"/>
</dbReference>
<keyword evidence="6" id="KW-1185">Reference proteome</keyword>
<evidence type="ECO:0000256" key="3">
    <source>
        <dbReference type="ARBA" id="ARBA00023274"/>
    </source>
</evidence>
<name>A0A9W9P017_9EURO</name>
<evidence type="ECO:0000313" key="6">
    <source>
        <dbReference type="Proteomes" id="UP001150941"/>
    </source>
</evidence>
<accession>A0A9W9P017</accession>
<dbReference type="Pfam" id="PF01165">
    <property type="entry name" value="Ribosomal_S21"/>
    <property type="match status" value="1"/>
</dbReference>
<dbReference type="PANTHER" id="PTHR41237">
    <property type="entry name" value="37S RIBOSOMAL PROTEIN MRP21, MITOCHONDRIAL"/>
    <property type="match status" value="1"/>
</dbReference>
<comment type="caution">
    <text evidence="5">The sequence shown here is derived from an EMBL/GenBank/DDBJ whole genome shotgun (WGS) entry which is preliminary data.</text>
</comment>
<organism evidence="5 6">
    <name type="scientific">Penicillium chermesinum</name>
    <dbReference type="NCBI Taxonomy" id="63820"/>
    <lineage>
        <taxon>Eukaryota</taxon>
        <taxon>Fungi</taxon>
        <taxon>Dikarya</taxon>
        <taxon>Ascomycota</taxon>
        <taxon>Pezizomycotina</taxon>
        <taxon>Eurotiomycetes</taxon>
        <taxon>Eurotiomycetidae</taxon>
        <taxon>Eurotiales</taxon>
        <taxon>Aspergillaceae</taxon>
        <taxon>Penicillium</taxon>
    </lineage>
</organism>
<keyword evidence="3" id="KW-0687">Ribonucleoprotein</keyword>
<dbReference type="OrthoDB" id="2501249at2759"/>
<evidence type="ECO:0000256" key="1">
    <source>
        <dbReference type="ARBA" id="ARBA00006640"/>
    </source>
</evidence>
<gene>
    <name evidence="5" type="ORF">N7468_005985</name>
</gene>
<dbReference type="InterPro" id="IPR001911">
    <property type="entry name" value="Ribosomal_bS21"/>
</dbReference>
<feature type="region of interest" description="Disordered" evidence="4">
    <location>
        <begin position="38"/>
        <end position="120"/>
    </location>
</feature>
<evidence type="ECO:0000256" key="2">
    <source>
        <dbReference type="ARBA" id="ARBA00022980"/>
    </source>
</evidence>
<reference evidence="5" key="2">
    <citation type="journal article" date="2023" name="IMA Fungus">
        <title>Comparative genomic study of the Penicillium genus elucidates a diverse pangenome and 15 lateral gene transfer events.</title>
        <authorList>
            <person name="Petersen C."/>
            <person name="Sorensen T."/>
            <person name="Nielsen M.R."/>
            <person name="Sondergaard T.E."/>
            <person name="Sorensen J.L."/>
            <person name="Fitzpatrick D.A."/>
            <person name="Frisvad J.C."/>
            <person name="Nielsen K.L."/>
        </authorList>
    </citation>
    <scope>NUCLEOTIDE SEQUENCE</scope>
    <source>
        <strain evidence="5">IBT 19713</strain>
    </source>
</reference>
<proteinExistence type="inferred from homology"/>
<dbReference type="InterPro" id="IPR052837">
    <property type="entry name" value="Mitoribosomal_bS21"/>
</dbReference>
<dbReference type="GO" id="GO:0005763">
    <property type="term" value="C:mitochondrial small ribosomal subunit"/>
    <property type="evidence" value="ECO:0007669"/>
    <property type="project" value="TreeGrafter"/>
</dbReference>
<reference evidence="5" key="1">
    <citation type="submission" date="2022-11" db="EMBL/GenBank/DDBJ databases">
        <authorList>
            <person name="Petersen C."/>
        </authorList>
    </citation>
    <scope>NUCLEOTIDE SEQUENCE</scope>
    <source>
        <strain evidence="5">IBT 19713</strain>
    </source>
</reference>
<protein>
    <recommendedName>
        <fullName evidence="7">Ribosomal protein S21</fullName>
    </recommendedName>
</protein>
<dbReference type="GO" id="GO:0070124">
    <property type="term" value="P:mitochondrial translational initiation"/>
    <property type="evidence" value="ECO:0007669"/>
    <property type="project" value="TreeGrafter"/>
</dbReference>
<feature type="compositionally biased region" description="Low complexity" evidence="4">
    <location>
        <begin position="47"/>
        <end position="66"/>
    </location>
</feature>
<dbReference type="RefSeq" id="XP_058331021.1">
    <property type="nucleotide sequence ID" value="XM_058475281.1"/>
</dbReference>
<feature type="compositionally biased region" description="Polar residues" evidence="4">
    <location>
        <begin position="87"/>
        <end position="104"/>
    </location>
</feature>
<evidence type="ECO:0000313" key="5">
    <source>
        <dbReference type="EMBL" id="KAJ5233029.1"/>
    </source>
</evidence>
<dbReference type="Proteomes" id="UP001150941">
    <property type="component" value="Unassembled WGS sequence"/>
</dbReference>
<dbReference type="GeneID" id="83202584"/>
<dbReference type="PANTHER" id="PTHR41237:SF1">
    <property type="entry name" value="SMALL RIBOSOMAL SUBUNIT PROTEIN BS21M"/>
    <property type="match status" value="1"/>
</dbReference>
<comment type="similarity">
    <text evidence="1">Belongs to the bacterial ribosomal protein bS21 family.</text>
</comment>
<evidence type="ECO:0000256" key="4">
    <source>
        <dbReference type="SAM" id="MobiDB-lite"/>
    </source>
</evidence>
<sequence length="204" mass="22638">MEARYLARGLRARPTPWLFAARQQTAIQQSFLNTLRYNSSNNSPKLPQSTEAPAAAAATPSQPPAANGRQSVASDFDDILNKLDLGSPSQSSTQATAPRANPSSVRPVKPAQPSPIGAELKLGPTLGRQVYVEPERGMDLPAAIRNLQQTCISNGVKMQSNKQKFHVRKGMVRKELRRTRWRKLFKFSFKATVKKIQRMQAQGW</sequence>
<dbReference type="AlphaFoldDB" id="A0A9W9P017"/>
<dbReference type="GO" id="GO:0003735">
    <property type="term" value="F:structural constituent of ribosome"/>
    <property type="evidence" value="ECO:0007669"/>
    <property type="project" value="InterPro"/>
</dbReference>